<evidence type="ECO:0000259" key="6">
    <source>
        <dbReference type="Pfam" id="PF16320"/>
    </source>
</evidence>
<feature type="domain" description="Large ribosomal subunit protein bL12 C-terminal" evidence="5">
    <location>
        <begin position="57"/>
        <end position="123"/>
    </location>
</feature>
<dbReference type="InterPro" id="IPR013823">
    <property type="entry name" value="Ribosomal_bL12_C"/>
</dbReference>
<dbReference type="RefSeq" id="WP_255026544.1">
    <property type="nucleotide sequence ID" value="NZ_JANDHW010000004.1"/>
</dbReference>
<evidence type="ECO:0000259" key="5">
    <source>
        <dbReference type="Pfam" id="PF00542"/>
    </source>
</evidence>
<keyword evidence="2 4" id="KW-0689">Ribosomal protein</keyword>
<evidence type="ECO:0000256" key="1">
    <source>
        <dbReference type="ARBA" id="ARBA00007197"/>
    </source>
</evidence>
<dbReference type="GO" id="GO:0005840">
    <property type="term" value="C:ribosome"/>
    <property type="evidence" value="ECO:0007669"/>
    <property type="project" value="UniProtKB-KW"/>
</dbReference>
<evidence type="ECO:0000313" key="7">
    <source>
        <dbReference type="EMBL" id="MCP9611652.1"/>
    </source>
</evidence>
<evidence type="ECO:0000256" key="3">
    <source>
        <dbReference type="ARBA" id="ARBA00023274"/>
    </source>
</evidence>
<gene>
    <name evidence="4 7" type="primary">rplL</name>
    <name evidence="7" type="ORF">NMU02_06055</name>
</gene>
<keyword evidence="8" id="KW-1185">Reference proteome</keyword>
<feature type="domain" description="Large ribosomal subunit protein bL12 oligomerization" evidence="6">
    <location>
        <begin position="5"/>
        <end position="49"/>
    </location>
</feature>
<name>A0ABT1MG90_9BACT</name>
<dbReference type="EMBL" id="JANDHW010000004">
    <property type="protein sequence ID" value="MCP9611652.1"/>
    <property type="molecule type" value="Genomic_DNA"/>
</dbReference>
<reference evidence="7 8" key="1">
    <citation type="submission" date="2022-07" db="EMBL/GenBank/DDBJ databases">
        <title>Fecal culturing of patients with breast cancer.</title>
        <authorList>
            <person name="Teng N.M.Y."/>
            <person name="Kiu R."/>
            <person name="Evans R."/>
            <person name="Baker D.J."/>
            <person name="Zenner C."/>
            <person name="Robinson S.D."/>
            <person name="Hall L.J."/>
        </authorList>
    </citation>
    <scope>NUCLEOTIDE SEQUENCE [LARGE SCALE GENOMIC DNA]</scope>
    <source>
        <strain evidence="7 8">LH1063</strain>
    </source>
</reference>
<dbReference type="InterPro" id="IPR000206">
    <property type="entry name" value="Ribosomal_bL12"/>
</dbReference>
<dbReference type="PANTHER" id="PTHR45987">
    <property type="entry name" value="39S RIBOSOMAL PROTEIN L12"/>
    <property type="match status" value="1"/>
</dbReference>
<dbReference type="HAMAP" id="MF_00368">
    <property type="entry name" value="Ribosomal_bL12"/>
    <property type="match status" value="1"/>
</dbReference>
<comment type="similarity">
    <text evidence="1 4">Belongs to the bacterial ribosomal protein bL12 family.</text>
</comment>
<dbReference type="SUPFAM" id="SSF54736">
    <property type="entry name" value="ClpS-like"/>
    <property type="match status" value="1"/>
</dbReference>
<dbReference type="CDD" id="cd00387">
    <property type="entry name" value="Ribosomal_L7_L12"/>
    <property type="match status" value="1"/>
</dbReference>
<comment type="subunit">
    <text evidence="4">Homodimer. Part of the ribosomal stalk of the 50S ribosomal subunit. Forms a multimeric L10(L12)X complex, where L10 forms an elongated spine to which 2 to 4 L12 dimers bind in a sequential fashion. Binds GTP-bound translation factors.</text>
</comment>
<dbReference type="InterPro" id="IPR036235">
    <property type="entry name" value="Ribosomal_bL12_oligo_N_sf"/>
</dbReference>
<dbReference type="PANTHER" id="PTHR45987:SF4">
    <property type="entry name" value="LARGE RIBOSOMAL SUBUNIT PROTEIN BL12M"/>
    <property type="match status" value="1"/>
</dbReference>
<comment type="function">
    <text evidence="4">Forms part of the ribosomal stalk which helps the ribosome interact with GTP-bound translation factors. Is thus essential for accurate translation.</text>
</comment>
<sequence length="123" mass="12656">MADLKAFAEQLVNLTVKEVNELAQILKDEYGIEPAAAAVAVAAPAAGGAVAEEKTSFDVVLKAAGANKLAVVKLVKELTGLGLKEAKDMVDGAPSNLKEGLAKADAEALKKQLEEAGAEVELK</sequence>
<evidence type="ECO:0000313" key="8">
    <source>
        <dbReference type="Proteomes" id="UP001205603"/>
    </source>
</evidence>
<dbReference type="Gene3D" id="1.20.5.710">
    <property type="entry name" value="Single helix bin"/>
    <property type="match status" value="1"/>
</dbReference>
<dbReference type="SUPFAM" id="SSF48300">
    <property type="entry name" value="Ribosomal protein L7/12, oligomerisation (N-terminal) domain"/>
    <property type="match status" value="1"/>
</dbReference>
<comment type="caution">
    <text evidence="7">The sequence shown here is derived from an EMBL/GenBank/DDBJ whole genome shotgun (WGS) entry which is preliminary data.</text>
</comment>
<evidence type="ECO:0000256" key="2">
    <source>
        <dbReference type="ARBA" id="ARBA00022980"/>
    </source>
</evidence>
<accession>A0ABT1MG90</accession>
<proteinExistence type="inferred from homology"/>
<protein>
    <recommendedName>
        <fullName evidence="4">Large ribosomal subunit protein bL12</fullName>
    </recommendedName>
</protein>
<dbReference type="Gene3D" id="3.30.1390.10">
    <property type="match status" value="1"/>
</dbReference>
<evidence type="ECO:0000256" key="4">
    <source>
        <dbReference type="HAMAP-Rule" id="MF_00368"/>
    </source>
</evidence>
<dbReference type="InterPro" id="IPR008932">
    <property type="entry name" value="Ribosomal_bL12_oligo"/>
</dbReference>
<dbReference type="NCBIfam" id="TIGR00855">
    <property type="entry name" value="L12"/>
    <property type="match status" value="1"/>
</dbReference>
<keyword evidence="3 4" id="KW-0687">Ribonucleoprotein</keyword>
<dbReference type="Pfam" id="PF00542">
    <property type="entry name" value="Ribosomal_L12"/>
    <property type="match status" value="1"/>
</dbReference>
<dbReference type="Proteomes" id="UP001205603">
    <property type="component" value="Unassembled WGS sequence"/>
</dbReference>
<dbReference type="Pfam" id="PF16320">
    <property type="entry name" value="Ribosomal_L12_N"/>
    <property type="match status" value="1"/>
</dbReference>
<organism evidence="7 8">
    <name type="scientific">Coprobacter tertius</name>
    <dbReference type="NCBI Taxonomy" id="2944915"/>
    <lineage>
        <taxon>Bacteria</taxon>
        <taxon>Pseudomonadati</taxon>
        <taxon>Bacteroidota</taxon>
        <taxon>Bacteroidia</taxon>
        <taxon>Bacteroidales</taxon>
        <taxon>Barnesiellaceae</taxon>
        <taxon>Coprobacter</taxon>
    </lineage>
</organism>
<dbReference type="InterPro" id="IPR014719">
    <property type="entry name" value="Ribosomal_bL12_C/ClpS-like"/>
</dbReference>